<accession>A0A840I9C9</accession>
<keyword evidence="4" id="KW-0808">Transferase</keyword>
<evidence type="ECO:0000256" key="1">
    <source>
        <dbReference type="SAM" id="MobiDB-lite"/>
    </source>
</evidence>
<dbReference type="GO" id="GO:0016740">
    <property type="term" value="F:transferase activity"/>
    <property type="evidence" value="ECO:0007669"/>
    <property type="project" value="UniProtKB-KW"/>
</dbReference>
<dbReference type="RefSeq" id="WP_183339743.1">
    <property type="nucleotide sequence ID" value="NZ_JACHNU010000001.1"/>
</dbReference>
<dbReference type="SUPFAM" id="SSF53448">
    <property type="entry name" value="Nucleotide-diphospho-sugar transferases"/>
    <property type="match status" value="1"/>
</dbReference>
<dbReference type="Gene3D" id="3.40.50.11090">
    <property type="match status" value="1"/>
</dbReference>
<sequence length="707" mass="78738">MSRVTAVIPVKDGERYLAELLDALRREGVDELIVIDSGSSDRSLEIARAAGVEPLEIPPAEFGHGRTRNLGAERASGELIWFLTQDATPAPGALDAFRAALALDERIGVAYGPHLPRPETSPMIARELTEFFAGFAGPDGGPAIQRAGDPTFLSNVNACYRRACWEEVRFRDLPYSEDQAFGRDALSAGWLKAYVPDAAVLHAHDYGALEFMRRYFDEYRGLRETLGHVERFRPLEVLRWTGSQTTADLRWMAREGLPIAERARWAARSTVHHSGRRVFSALGSRAERVPKPLRRRLSLERRDDARTPSRPPRAPAALPAPRHVDASRAHEDYEAAARVLRDGPAALLDPVPGSAEREQLRIAMVVPPWQRGSGGHNILFQVMSRLERRGHVCSIWVSDLFGEMSDFWPGVLRRQINDWFAPFDGPVHYGFDDWHGADIVVATGWQTVHPTLLLEGCRARAYLVNDHEPEFFATSTESRLAADTYRYGMHCIAGSPWLRDLLTDIYGASADAFNYGVDHAIYRPLDVPRRRDTVVYYGRHSTPRRAVPIGLMALEELHRRRPDVRIVLFGDDVPPRTAFPYEHLGVLSQPQLATLFAEATVGLCLSLTNFSLMPKEMLACGLPCVELSGVSAESIFGDDGALELADLEPHALASGIERLLDDRELWERRARAGIEFAAAHSWDRATDEVELGLRHALAEREAALGVG</sequence>
<feature type="domain" description="WsaF C-terminal" evidence="3">
    <location>
        <begin position="533"/>
        <end position="628"/>
    </location>
</feature>
<dbReference type="Pfam" id="PF22772">
    <property type="entry name" value="WsaF_C"/>
    <property type="match status" value="1"/>
</dbReference>
<dbReference type="InterPro" id="IPR055050">
    <property type="entry name" value="WsaF_C"/>
</dbReference>
<dbReference type="PANTHER" id="PTHR43685">
    <property type="entry name" value="GLYCOSYLTRANSFERASE"/>
    <property type="match status" value="1"/>
</dbReference>
<evidence type="ECO:0000313" key="4">
    <source>
        <dbReference type="EMBL" id="MBB4661519.1"/>
    </source>
</evidence>
<dbReference type="SUPFAM" id="SSF53756">
    <property type="entry name" value="UDP-Glycosyltransferase/glycogen phosphorylase"/>
    <property type="match status" value="1"/>
</dbReference>
<reference evidence="4 5" key="1">
    <citation type="submission" date="2020-08" db="EMBL/GenBank/DDBJ databases">
        <title>Genomic Encyclopedia of Archaeal and Bacterial Type Strains, Phase II (KMG-II): from individual species to whole genera.</title>
        <authorList>
            <person name="Goeker M."/>
        </authorList>
    </citation>
    <scope>NUCLEOTIDE SEQUENCE [LARGE SCALE GENOMIC DNA]</scope>
    <source>
        <strain evidence="4 5">DSM 23288</strain>
    </source>
</reference>
<evidence type="ECO:0000259" key="2">
    <source>
        <dbReference type="Pfam" id="PF00535"/>
    </source>
</evidence>
<dbReference type="GO" id="GO:0044010">
    <property type="term" value="P:single-species biofilm formation"/>
    <property type="evidence" value="ECO:0007669"/>
    <property type="project" value="TreeGrafter"/>
</dbReference>
<dbReference type="CDD" id="cd03801">
    <property type="entry name" value="GT4_PimA-like"/>
    <property type="match status" value="1"/>
</dbReference>
<evidence type="ECO:0000259" key="3">
    <source>
        <dbReference type="Pfam" id="PF22772"/>
    </source>
</evidence>
<gene>
    <name evidence="4" type="ORF">BDZ31_001092</name>
</gene>
<dbReference type="EMBL" id="JACHNU010000001">
    <property type="protein sequence ID" value="MBB4661519.1"/>
    <property type="molecule type" value="Genomic_DNA"/>
</dbReference>
<dbReference type="InterPro" id="IPR050834">
    <property type="entry name" value="Glycosyltransf_2"/>
</dbReference>
<proteinExistence type="predicted"/>
<dbReference type="InterPro" id="IPR001173">
    <property type="entry name" value="Glyco_trans_2-like"/>
</dbReference>
<dbReference type="Gene3D" id="3.90.550.10">
    <property type="entry name" value="Spore Coat Polysaccharide Biosynthesis Protein SpsA, Chain A"/>
    <property type="match status" value="1"/>
</dbReference>
<name>A0A840I9C9_9ACTN</name>
<organism evidence="4 5">
    <name type="scientific">Conexibacter arvalis</name>
    <dbReference type="NCBI Taxonomy" id="912552"/>
    <lineage>
        <taxon>Bacteria</taxon>
        <taxon>Bacillati</taxon>
        <taxon>Actinomycetota</taxon>
        <taxon>Thermoleophilia</taxon>
        <taxon>Solirubrobacterales</taxon>
        <taxon>Conexibacteraceae</taxon>
        <taxon>Conexibacter</taxon>
    </lineage>
</organism>
<evidence type="ECO:0000313" key="5">
    <source>
        <dbReference type="Proteomes" id="UP000585272"/>
    </source>
</evidence>
<feature type="compositionally biased region" description="Basic and acidic residues" evidence="1">
    <location>
        <begin position="297"/>
        <end position="307"/>
    </location>
</feature>
<keyword evidence="5" id="KW-1185">Reference proteome</keyword>
<protein>
    <submittedName>
        <fullName evidence="4">GT2 family glycosyltransferase/glycosyltransferase involved in cell wall biosynthesis</fullName>
    </submittedName>
</protein>
<dbReference type="PANTHER" id="PTHR43685:SF13">
    <property type="entry name" value="O ANTIGEN BIOSYNTHESIS RHAMNOSYLTRANSFERASE RFBN"/>
    <property type="match status" value="1"/>
</dbReference>
<dbReference type="Gene3D" id="3.40.50.2000">
    <property type="entry name" value="Glycogen Phosphorylase B"/>
    <property type="match status" value="1"/>
</dbReference>
<dbReference type="InterPro" id="IPR029044">
    <property type="entry name" value="Nucleotide-diphossugar_trans"/>
</dbReference>
<dbReference type="CDD" id="cd00761">
    <property type="entry name" value="Glyco_tranf_GTA_type"/>
    <property type="match status" value="1"/>
</dbReference>
<feature type="region of interest" description="Disordered" evidence="1">
    <location>
        <begin position="293"/>
        <end position="327"/>
    </location>
</feature>
<comment type="caution">
    <text evidence="4">The sequence shown here is derived from an EMBL/GenBank/DDBJ whole genome shotgun (WGS) entry which is preliminary data.</text>
</comment>
<dbReference type="AlphaFoldDB" id="A0A840I9C9"/>
<dbReference type="Pfam" id="PF00535">
    <property type="entry name" value="Glycos_transf_2"/>
    <property type="match status" value="1"/>
</dbReference>
<feature type="domain" description="Glycosyltransferase 2-like" evidence="2">
    <location>
        <begin position="6"/>
        <end position="123"/>
    </location>
</feature>
<dbReference type="Proteomes" id="UP000585272">
    <property type="component" value="Unassembled WGS sequence"/>
</dbReference>